<gene>
    <name evidence="1" type="ORF">C0197_00760</name>
</gene>
<evidence type="ECO:0000313" key="1">
    <source>
        <dbReference type="EMBL" id="PMP64377.1"/>
    </source>
</evidence>
<dbReference type="Proteomes" id="UP000235731">
    <property type="component" value="Unassembled WGS sequence"/>
</dbReference>
<feature type="non-terminal residue" evidence="1">
    <location>
        <position position="1"/>
    </location>
</feature>
<proteinExistence type="predicted"/>
<organism evidence="1 2">
    <name type="scientific">Caldimicrobium thiodismutans</name>
    <dbReference type="NCBI Taxonomy" id="1653476"/>
    <lineage>
        <taxon>Bacteria</taxon>
        <taxon>Pseudomonadati</taxon>
        <taxon>Thermodesulfobacteriota</taxon>
        <taxon>Thermodesulfobacteria</taxon>
        <taxon>Thermodesulfobacteriales</taxon>
        <taxon>Thermodesulfobacteriaceae</taxon>
        <taxon>Caldimicrobium</taxon>
    </lineage>
</organism>
<reference evidence="1 2" key="1">
    <citation type="submission" date="2018-01" db="EMBL/GenBank/DDBJ databases">
        <title>Metagenomic assembled genomes from two thermal pools in the Uzon Caldera, Kamchatka, Russia.</title>
        <authorList>
            <person name="Wilkins L."/>
            <person name="Ettinger C."/>
        </authorList>
    </citation>
    <scope>NUCLEOTIDE SEQUENCE [LARGE SCALE GENOMIC DNA]</scope>
    <source>
        <strain evidence="1">ZAV-15</strain>
    </source>
</reference>
<dbReference type="AlphaFoldDB" id="A0A2N7PLD5"/>
<evidence type="ECO:0000313" key="2">
    <source>
        <dbReference type="Proteomes" id="UP000235731"/>
    </source>
</evidence>
<name>A0A2N7PLD5_9BACT</name>
<comment type="caution">
    <text evidence="1">The sequence shown here is derived from an EMBL/GenBank/DDBJ whole genome shotgun (WGS) entry which is preliminary data.</text>
</comment>
<sequence>GYLKAGKPICEKIKETPEITFSEEEVIIKPELCREKEEIEKEKEAKSLEIYETVTSFAPEVLEERTQENTLEDKVSHIRLKLDVPVGQISTIARIVNFLGNKFSECKIEITINVRDGEIGVLEYQDKIKEALTQSGIKILEEEKE</sequence>
<dbReference type="EMBL" id="PNIE01000011">
    <property type="protein sequence ID" value="PMP64377.1"/>
    <property type="molecule type" value="Genomic_DNA"/>
</dbReference>
<protein>
    <submittedName>
        <fullName evidence="1">AAA family ATPase</fullName>
    </submittedName>
</protein>
<accession>A0A2N7PLD5</accession>